<organism evidence="14 15">
    <name type="scientific">Synaphobranchus kaupii</name>
    <name type="common">Kaup's arrowtooth eel</name>
    <dbReference type="NCBI Taxonomy" id="118154"/>
    <lineage>
        <taxon>Eukaryota</taxon>
        <taxon>Metazoa</taxon>
        <taxon>Chordata</taxon>
        <taxon>Craniata</taxon>
        <taxon>Vertebrata</taxon>
        <taxon>Euteleostomi</taxon>
        <taxon>Actinopterygii</taxon>
        <taxon>Neopterygii</taxon>
        <taxon>Teleostei</taxon>
        <taxon>Anguilliformes</taxon>
        <taxon>Synaphobranchidae</taxon>
        <taxon>Synaphobranchus</taxon>
    </lineage>
</organism>
<evidence type="ECO:0000256" key="4">
    <source>
        <dbReference type="ARBA" id="ARBA00022695"/>
    </source>
</evidence>
<dbReference type="Pfam" id="PF17921">
    <property type="entry name" value="Integrase_H2C2"/>
    <property type="match status" value="1"/>
</dbReference>
<keyword evidence="15" id="KW-1185">Reference proteome</keyword>
<evidence type="ECO:0000256" key="3">
    <source>
        <dbReference type="ARBA" id="ARBA00022679"/>
    </source>
</evidence>
<comment type="caution">
    <text evidence="14">The sequence shown here is derived from an EMBL/GenBank/DDBJ whole genome shotgun (WGS) entry which is preliminary data.</text>
</comment>
<keyword evidence="3" id="KW-0808">Transferase</keyword>
<name>A0A9Q1EAU6_SYNKA</name>
<evidence type="ECO:0000256" key="1">
    <source>
        <dbReference type="ARBA" id="ARBA00010879"/>
    </source>
</evidence>
<evidence type="ECO:0000256" key="10">
    <source>
        <dbReference type="SAM" id="MobiDB-lite"/>
    </source>
</evidence>
<keyword evidence="7" id="KW-0378">Hydrolase</keyword>
<sequence length="1173" mass="130168">MVVVECSVPGCDFETEDMSEALAIALLTNHGLAHQSASPVMATSVQAPAFRGPKLDRPKIDSFQSPRVLRTELLQLRQERDETFRAFTARVRGKAETCAYVTVCVCGVNVDYTDHIIRNVLVNGIHDSDIRRETLGTPDILEKPVNDVIALVENKEMARNAFPSSALSAVSSFQHLKKSTQTSPTPTPGPADVARRASCPDCKGTFNVFTEGSRGWNTKPHQLCIDCYRVRRRKQRPRPSANSQQAATESEPIAQLSSIQSGARLRQRLGYRRRCHAPTPRSSVDIPTPVRLEHHIFSKGEWRRAKLRDHPRALITISVDMPVRQSDSTSDRGSVDKARVSAVADTGAQSDLWSLEEFLACGFSRDDLRPVRLSMSAANRSPIAIEGAFFARLSTASSGGGVTSCRSIVYVSSSVRAMYLSYESLLNLGLLSKDFPSGDIVGGPGDERGPDTHHTPDQPLSINATRSTNGGCNDQSDHHGAQCSCPQRAVPPTRPAALPFPCTPDNNSRMKDWLLERYASSTFNTCPHRALPCMEGPPIEMHVDPTATPRACHTAAGVPLHWQQRVYDDLLWDEALGVIERVPYGEPVTWCHRMVVTRKHDGSPRRTVDLSPLNKFCLRETFATESPFHLARRIPKGTWKTVTDAWNGYHSVPLHESDRHLTTFITPFGRWRYTRAPQGFLSSGDGYNRRFDAILSDFERKERCVDDTIHYDTDLEQHWWRTIDFLSRVGQSGIVLNPDKFQFAEKNVDFAGFRVSDATIEPLPKYLDAIRDFPTPVSTTDIRSWFGLVNQVANYAQLRDTMAPFKPFLSPRCKFSWSPELEEAFQASKCAIIGAIREGVEIYDMQKRTCLRPDWSRRGIGYFLLQQHCGCPSGIPDCCPGGWRVTLAGSRFLSPTEQRYAAIEGEALAVAWGLEQTRYFTQGCDNLVVVTDHKPLVKIFGDRTLDEITNSRLFRLKQRTLPWRFDIVHLPGKSNHAADATSRHPSPSGSANGLSLGLPGVPDIESAHMASIREDAQELGAISWPLLARETAADACLSHLLHLIEHEDRVDANDPALASLSPVCESIYAQDGVLLYHDRVVVPPSLREGVLRHLHAAHQGISAMGQHARAIVYWPGMSEDIQATRHGCADCNRNAPSQAATPPLPSSPPSTPFEAVFADFFDYGGRHYLGVGD</sequence>
<feature type="domain" description="Integrase zinc-binding" evidence="13">
    <location>
        <begin position="1082"/>
        <end position="1136"/>
    </location>
</feature>
<dbReference type="GO" id="GO:0004523">
    <property type="term" value="F:RNA-DNA hybrid ribonuclease activity"/>
    <property type="evidence" value="ECO:0007669"/>
    <property type="project" value="UniProtKB-EC"/>
</dbReference>
<evidence type="ECO:0000256" key="6">
    <source>
        <dbReference type="ARBA" id="ARBA00022759"/>
    </source>
</evidence>
<evidence type="ECO:0000256" key="9">
    <source>
        <dbReference type="ARBA" id="ARBA00039658"/>
    </source>
</evidence>
<reference evidence="14" key="1">
    <citation type="journal article" date="2023" name="Science">
        <title>Genome structures resolve the early diversification of teleost fishes.</title>
        <authorList>
            <person name="Parey E."/>
            <person name="Louis A."/>
            <person name="Montfort J."/>
            <person name="Bouchez O."/>
            <person name="Roques C."/>
            <person name="Iampietro C."/>
            <person name="Lluch J."/>
            <person name="Castinel A."/>
            <person name="Donnadieu C."/>
            <person name="Desvignes T."/>
            <person name="Floi Bucao C."/>
            <person name="Jouanno E."/>
            <person name="Wen M."/>
            <person name="Mejri S."/>
            <person name="Dirks R."/>
            <person name="Jansen H."/>
            <person name="Henkel C."/>
            <person name="Chen W.J."/>
            <person name="Zahm M."/>
            <person name="Cabau C."/>
            <person name="Klopp C."/>
            <person name="Thompson A.W."/>
            <person name="Robinson-Rechavi M."/>
            <person name="Braasch I."/>
            <person name="Lecointre G."/>
            <person name="Bobe J."/>
            <person name="Postlethwait J.H."/>
            <person name="Berthelot C."/>
            <person name="Roest Crollius H."/>
            <person name="Guiguen Y."/>
        </authorList>
    </citation>
    <scope>NUCLEOTIDE SEQUENCE</scope>
    <source>
        <strain evidence="14">WJC10195</strain>
    </source>
</reference>
<keyword evidence="8" id="KW-0695">RNA-directed DNA polymerase</keyword>
<evidence type="ECO:0000256" key="2">
    <source>
        <dbReference type="ARBA" id="ARBA00012180"/>
    </source>
</evidence>
<evidence type="ECO:0000313" key="14">
    <source>
        <dbReference type="EMBL" id="KAJ8335347.1"/>
    </source>
</evidence>
<evidence type="ECO:0000256" key="7">
    <source>
        <dbReference type="ARBA" id="ARBA00022801"/>
    </source>
</evidence>
<keyword evidence="6" id="KW-0255">Endonuclease</keyword>
<evidence type="ECO:0000259" key="12">
    <source>
        <dbReference type="Pfam" id="PF17917"/>
    </source>
</evidence>
<dbReference type="Gene3D" id="3.10.10.10">
    <property type="entry name" value="HIV Type 1 Reverse Transcriptase, subunit A, domain 1"/>
    <property type="match status" value="1"/>
</dbReference>
<dbReference type="InterPro" id="IPR043128">
    <property type="entry name" value="Rev_trsase/Diguanyl_cyclase"/>
</dbReference>
<evidence type="ECO:0000259" key="11">
    <source>
        <dbReference type="Pfam" id="PF00078"/>
    </source>
</evidence>
<proteinExistence type="inferred from homology"/>
<dbReference type="InterPro" id="IPR043502">
    <property type="entry name" value="DNA/RNA_pol_sf"/>
</dbReference>
<dbReference type="PANTHER" id="PTHR37984">
    <property type="entry name" value="PROTEIN CBG26694"/>
    <property type="match status" value="1"/>
</dbReference>
<dbReference type="SUPFAM" id="SSF56672">
    <property type="entry name" value="DNA/RNA polymerases"/>
    <property type="match status" value="1"/>
</dbReference>
<feature type="region of interest" description="Disordered" evidence="10">
    <location>
        <begin position="976"/>
        <end position="995"/>
    </location>
</feature>
<evidence type="ECO:0000259" key="13">
    <source>
        <dbReference type="Pfam" id="PF17921"/>
    </source>
</evidence>
<dbReference type="CDD" id="cd01647">
    <property type="entry name" value="RT_LTR"/>
    <property type="match status" value="1"/>
</dbReference>
<dbReference type="Gene3D" id="3.30.70.270">
    <property type="match status" value="2"/>
</dbReference>
<feature type="region of interest" description="Disordered" evidence="10">
    <location>
        <begin position="439"/>
        <end position="488"/>
    </location>
</feature>
<dbReference type="Gene3D" id="1.10.340.70">
    <property type="match status" value="1"/>
</dbReference>
<feature type="compositionally biased region" description="Polar residues" evidence="10">
    <location>
        <begin position="983"/>
        <end position="993"/>
    </location>
</feature>
<feature type="region of interest" description="Disordered" evidence="10">
    <location>
        <begin position="173"/>
        <end position="195"/>
    </location>
</feature>
<dbReference type="InterPro" id="IPR041588">
    <property type="entry name" value="Integrase_H2C2"/>
</dbReference>
<dbReference type="GO" id="GO:0003964">
    <property type="term" value="F:RNA-directed DNA polymerase activity"/>
    <property type="evidence" value="ECO:0007669"/>
    <property type="project" value="UniProtKB-KW"/>
</dbReference>
<dbReference type="OrthoDB" id="8859875at2759"/>
<dbReference type="InterPro" id="IPR000477">
    <property type="entry name" value="RT_dom"/>
</dbReference>
<dbReference type="AlphaFoldDB" id="A0A9Q1EAU6"/>
<feature type="domain" description="Reverse transcriptase RNase H-like" evidence="12">
    <location>
        <begin position="844"/>
        <end position="955"/>
    </location>
</feature>
<evidence type="ECO:0000256" key="8">
    <source>
        <dbReference type="ARBA" id="ARBA00022918"/>
    </source>
</evidence>
<evidence type="ECO:0000256" key="5">
    <source>
        <dbReference type="ARBA" id="ARBA00022722"/>
    </source>
</evidence>
<keyword evidence="5" id="KW-0540">Nuclease</keyword>
<keyword evidence="4" id="KW-0548">Nucleotidyltransferase</keyword>
<dbReference type="Pfam" id="PF17917">
    <property type="entry name" value="RT_RNaseH"/>
    <property type="match status" value="1"/>
</dbReference>
<dbReference type="EMBL" id="JAINUF010000020">
    <property type="protein sequence ID" value="KAJ8335347.1"/>
    <property type="molecule type" value="Genomic_DNA"/>
</dbReference>
<gene>
    <name evidence="14" type="ORF">SKAU_G00386890</name>
</gene>
<feature type="compositionally biased region" description="Basic and acidic residues" evidence="10">
    <location>
        <begin position="445"/>
        <end position="456"/>
    </location>
</feature>
<protein>
    <recommendedName>
        <fullName evidence="9">Gypsy retrotransposon integrase-like protein 1</fullName>
        <ecNumber evidence="2">3.1.26.4</ecNumber>
    </recommendedName>
</protein>
<feature type="region of interest" description="Disordered" evidence="10">
    <location>
        <begin position="234"/>
        <end position="259"/>
    </location>
</feature>
<dbReference type="EC" id="3.1.26.4" evidence="2"/>
<dbReference type="InterPro" id="IPR050951">
    <property type="entry name" value="Retrovirus_Pol_polyprotein"/>
</dbReference>
<dbReference type="PANTHER" id="PTHR37984:SF7">
    <property type="entry name" value="INTEGRASE CATALYTIC DOMAIN-CONTAINING PROTEIN"/>
    <property type="match status" value="1"/>
</dbReference>
<dbReference type="Proteomes" id="UP001152622">
    <property type="component" value="Chromosome 20"/>
</dbReference>
<dbReference type="InterPro" id="IPR041373">
    <property type="entry name" value="RT_RNaseH"/>
</dbReference>
<dbReference type="Pfam" id="PF00078">
    <property type="entry name" value="RVT_1"/>
    <property type="match status" value="1"/>
</dbReference>
<feature type="domain" description="Reverse transcriptase" evidence="11">
    <location>
        <begin position="612"/>
        <end position="754"/>
    </location>
</feature>
<evidence type="ECO:0000313" key="15">
    <source>
        <dbReference type="Proteomes" id="UP001152622"/>
    </source>
</evidence>
<accession>A0A9Q1EAU6</accession>
<comment type="similarity">
    <text evidence="1">Belongs to the beta type-B retroviral polymerase family. HERV class-II K(HML-2) pol subfamily.</text>
</comment>
<feature type="compositionally biased region" description="Polar residues" evidence="10">
    <location>
        <begin position="458"/>
        <end position="474"/>
    </location>
</feature>